<name>A0A4Y2EAU3_ARAVE</name>
<protein>
    <submittedName>
        <fullName evidence="1">Uncharacterized protein</fullName>
    </submittedName>
</protein>
<organism evidence="1 2">
    <name type="scientific">Araneus ventricosus</name>
    <name type="common">Orbweaver spider</name>
    <name type="synonym">Epeira ventricosa</name>
    <dbReference type="NCBI Taxonomy" id="182803"/>
    <lineage>
        <taxon>Eukaryota</taxon>
        <taxon>Metazoa</taxon>
        <taxon>Ecdysozoa</taxon>
        <taxon>Arthropoda</taxon>
        <taxon>Chelicerata</taxon>
        <taxon>Arachnida</taxon>
        <taxon>Araneae</taxon>
        <taxon>Araneomorphae</taxon>
        <taxon>Entelegynae</taxon>
        <taxon>Araneoidea</taxon>
        <taxon>Araneidae</taxon>
        <taxon>Araneus</taxon>
    </lineage>
</organism>
<keyword evidence="2" id="KW-1185">Reference proteome</keyword>
<dbReference type="Proteomes" id="UP000499080">
    <property type="component" value="Unassembled WGS sequence"/>
</dbReference>
<dbReference type="AlphaFoldDB" id="A0A4Y2EAU3"/>
<evidence type="ECO:0000313" key="1">
    <source>
        <dbReference type="EMBL" id="GBM24974.1"/>
    </source>
</evidence>
<dbReference type="EMBL" id="BGPR01000529">
    <property type="protein sequence ID" value="GBM24974.1"/>
    <property type="molecule type" value="Genomic_DNA"/>
</dbReference>
<gene>
    <name evidence="1" type="ORF">AVEN_262126_1</name>
</gene>
<proteinExistence type="predicted"/>
<comment type="caution">
    <text evidence="1">The sequence shown here is derived from an EMBL/GenBank/DDBJ whole genome shotgun (WGS) entry which is preliminary data.</text>
</comment>
<reference evidence="1 2" key="1">
    <citation type="journal article" date="2019" name="Sci. Rep.">
        <title>Orb-weaving spider Araneus ventricosus genome elucidates the spidroin gene catalogue.</title>
        <authorList>
            <person name="Kono N."/>
            <person name="Nakamura H."/>
            <person name="Ohtoshi R."/>
            <person name="Moran D.A.P."/>
            <person name="Shinohara A."/>
            <person name="Yoshida Y."/>
            <person name="Fujiwara M."/>
            <person name="Mori M."/>
            <person name="Tomita M."/>
            <person name="Arakawa K."/>
        </authorList>
    </citation>
    <scope>NUCLEOTIDE SEQUENCE [LARGE SCALE GENOMIC DNA]</scope>
</reference>
<evidence type="ECO:0000313" key="2">
    <source>
        <dbReference type="Proteomes" id="UP000499080"/>
    </source>
</evidence>
<sequence length="118" mass="13630">MFMVGGYTTNWSQETSTFIHGHKHNHRIFIFDIAPEIVTVDFSLSENGTFRHPKAVIGNDGTNFGKNVTHGHITHVDQVVFAEKSTGFRLSRWFAILLFLNLKYQSFLRVWARRSSRC</sequence>
<accession>A0A4Y2EAU3</accession>